<name>A0A8K1GYM3_9PASS</name>
<evidence type="ECO:0000313" key="1">
    <source>
        <dbReference type="EMBL" id="TRZ26528.1"/>
    </source>
</evidence>
<protein>
    <submittedName>
        <fullName evidence="1">Uncharacterized protein</fullName>
    </submittedName>
</protein>
<sequence length="214" mass="23866">MFDLLPACSDEMSGPVGKGRVVATTYLGLNMAFDNTFPSGNSRSMDWTNLWTTCLDELEAVRIAVANSVFDQVLQQLSSGQKNHTRCLVQTAVKNTVMLTLRPEHCVHFGAPQHKKNEQQMTNKIPEGTGAHDTGERFKHLDLLSLEKRMARGNLTLFCNYAIEVEGKREPDSSWLHIVDEQEAADTTQGKGHSNEMQGSYLFSNSGIDFSERL</sequence>
<keyword evidence="2" id="KW-1185">Reference proteome</keyword>
<proteinExistence type="predicted"/>
<organism evidence="1 2">
    <name type="scientific">Zosterops borbonicus</name>
    <dbReference type="NCBI Taxonomy" id="364589"/>
    <lineage>
        <taxon>Eukaryota</taxon>
        <taxon>Metazoa</taxon>
        <taxon>Chordata</taxon>
        <taxon>Craniata</taxon>
        <taxon>Vertebrata</taxon>
        <taxon>Euteleostomi</taxon>
        <taxon>Archelosauria</taxon>
        <taxon>Archosauria</taxon>
        <taxon>Dinosauria</taxon>
        <taxon>Saurischia</taxon>
        <taxon>Theropoda</taxon>
        <taxon>Coelurosauria</taxon>
        <taxon>Aves</taxon>
        <taxon>Neognathae</taxon>
        <taxon>Neoaves</taxon>
        <taxon>Telluraves</taxon>
        <taxon>Australaves</taxon>
        <taxon>Passeriformes</taxon>
        <taxon>Sylvioidea</taxon>
        <taxon>Zosteropidae</taxon>
        <taxon>Zosterops</taxon>
    </lineage>
</organism>
<reference evidence="1" key="1">
    <citation type="submission" date="2019-04" db="EMBL/GenBank/DDBJ databases">
        <title>Genome assembly of Zosterops borbonicus 15179.</title>
        <authorList>
            <person name="Leroy T."/>
            <person name="Anselmetti Y."/>
            <person name="Tilak M.-K."/>
            <person name="Nabholz B."/>
        </authorList>
    </citation>
    <scope>NUCLEOTIDE SEQUENCE</scope>
    <source>
        <strain evidence="1">HGM_15179</strain>
        <tissue evidence="1">Muscle</tissue>
    </source>
</reference>
<comment type="caution">
    <text evidence="1">The sequence shown here is derived from an EMBL/GenBank/DDBJ whole genome shotgun (WGS) entry which is preliminary data.</text>
</comment>
<dbReference type="AlphaFoldDB" id="A0A8K1GYM3"/>
<gene>
    <name evidence="1" type="ORF">HGM15179_000580</name>
</gene>
<accession>A0A8K1GYM3</accession>
<dbReference type="EMBL" id="SWJQ01000012">
    <property type="protein sequence ID" value="TRZ26528.1"/>
    <property type="molecule type" value="Genomic_DNA"/>
</dbReference>
<evidence type="ECO:0000313" key="2">
    <source>
        <dbReference type="Proteomes" id="UP000796761"/>
    </source>
</evidence>
<dbReference type="Proteomes" id="UP000796761">
    <property type="component" value="Unassembled WGS sequence"/>
</dbReference>